<dbReference type="Gene3D" id="2.40.70.10">
    <property type="entry name" value="Acid Proteases"/>
    <property type="match status" value="1"/>
</dbReference>
<evidence type="ECO:0000313" key="2">
    <source>
        <dbReference type="EMBL" id="RLN12141.1"/>
    </source>
</evidence>
<sequence>MVLLNSEALNATLPLMKETTIIGNYMQQDMHVLYDLDKGVLSFQTADCSDGRANLRVAVQLWMHDIYTLYVRYG</sequence>
<dbReference type="Pfam" id="PF14541">
    <property type="entry name" value="TAXi_C"/>
    <property type="match status" value="1"/>
</dbReference>
<dbReference type="AlphaFoldDB" id="A0A3L6RYX8"/>
<feature type="domain" description="Xylanase inhibitor C-terminal" evidence="1">
    <location>
        <begin position="17"/>
        <end position="44"/>
    </location>
</feature>
<proteinExistence type="predicted"/>
<dbReference type="InterPro" id="IPR021109">
    <property type="entry name" value="Peptidase_aspartic_dom_sf"/>
</dbReference>
<keyword evidence="3" id="KW-1185">Reference proteome</keyword>
<dbReference type="EMBL" id="PQIB02000006">
    <property type="protein sequence ID" value="RLN12141.1"/>
    <property type="molecule type" value="Genomic_DNA"/>
</dbReference>
<dbReference type="STRING" id="4540.A0A3L6RYX8"/>
<protein>
    <submittedName>
        <fullName evidence="2">Aspartic proteinase nepenthesin-1-like</fullName>
    </submittedName>
</protein>
<reference evidence="3" key="1">
    <citation type="journal article" date="2019" name="Nat. Commun.">
        <title>The genome of broomcorn millet.</title>
        <authorList>
            <person name="Zou C."/>
            <person name="Miki D."/>
            <person name="Li D."/>
            <person name="Tang Q."/>
            <person name="Xiao L."/>
            <person name="Rajput S."/>
            <person name="Deng P."/>
            <person name="Jia W."/>
            <person name="Huang R."/>
            <person name="Zhang M."/>
            <person name="Sun Y."/>
            <person name="Hu J."/>
            <person name="Fu X."/>
            <person name="Schnable P.S."/>
            <person name="Li F."/>
            <person name="Zhang H."/>
            <person name="Feng B."/>
            <person name="Zhu X."/>
            <person name="Liu R."/>
            <person name="Schnable J.C."/>
            <person name="Zhu J.-K."/>
            <person name="Zhang H."/>
        </authorList>
    </citation>
    <scope>NUCLEOTIDE SEQUENCE [LARGE SCALE GENOMIC DNA]</scope>
</reference>
<dbReference type="InterPro" id="IPR032799">
    <property type="entry name" value="TAXi_C"/>
</dbReference>
<comment type="caution">
    <text evidence="2">The sequence shown here is derived from an EMBL/GenBank/DDBJ whole genome shotgun (WGS) entry which is preliminary data.</text>
</comment>
<accession>A0A3L6RYX8</accession>
<organism evidence="2 3">
    <name type="scientific">Panicum miliaceum</name>
    <name type="common">Proso millet</name>
    <name type="synonym">Broomcorn millet</name>
    <dbReference type="NCBI Taxonomy" id="4540"/>
    <lineage>
        <taxon>Eukaryota</taxon>
        <taxon>Viridiplantae</taxon>
        <taxon>Streptophyta</taxon>
        <taxon>Embryophyta</taxon>
        <taxon>Tracheophyta</taxon>
        <taxon>Spermatophyta</taxon>
        <taxon>Magnoliopsida</taxon>
        <taxon>Liliopsida</taxon>
        <taxon>Poales</taxon>
        <taxon>Poaceae</taxon>
        <taxon>PACMAD clade</taxon>
        <taxon>Panicoideae</taxon>
        <taxon>Panicodae</taxon>
        <taxon>Paniceae</taxon>
        <taxon>Panicinae</taxon>
        <taxon>Panicum</taxon>
        <taxon>Panicum sect. Panicum</taxon>
    </lineage>
</organism>
<dbReference type="SUPFAM" id="SSF50630">
    <property type="entry name" value="Acid proteases"/>
    <property type="match status" value="1"/>
</dbReference>
<evidence type="ECO:0000259" key="1">
    <source>
        <dbReference type="Pfam" id="PF14541"/>
    </source>
</evidence>
<dbReference type="Proteomes" id="UP000275267">
    <property type="component" value="Unassembled WGS sequence"/>
</dbReference>
<dbReference type="OrthoDB" id="660550at2759"/>
<gene>
    <name evidence="2" type="ORF">C2845_PM09G12320</name>
</gene>
<evidence type="ECO:0000313" key="3">
    <source>
        <dbReference type="Proteomes" id="UP000275267"/>
    </source>
</evidence>
<name>A0A3L6RYX8_PANMI</name>